<reference evidence="12" key="1">
    <citation type="submission" date="2013-02" db="EMBL/GenBank/DDBJ databases">
        <authorList>
            <person name="Cross G.A.M."/>
            <person name="Kim H.-S."/>
            <person name="Wickstead B."/>
        </authorList>
    </citation>
    <scope>NUCLEOTIDE SEQUENCE</scope>
    <source>
        <strain evidence="12">Lister 427</strain>
    </source>
</reference>
<evidence type="ECO:0000256" key="6">
    <source>
        <dbReference type="ARBA" id="ARBA00023136"/>
    </source>
</evidence>
<dbReference type="PROSITE" id="PS50966">
    <property type="entry name" value="ZF_SWIM"/>
    <property type="match status" value="1"/>
</dbReference>
<dbReference type="VEuPathDB" id="TriTrypDB:Tb427_000391200"/>
<evidence type="ECO:0000256" key="4">
    <source>
        <dbReference type="ARBA" id="ARBA00022622"/>
    </source>
</evidence>
<evidence type="ECO:0000256" key="10">
    <source>
        <dbReference type="SAM" id="MobiDB-lite"/>
    </source>
</evidence>
<name>M4T9A8_9TRYP</name>
<dbReference type="GO" id="GO:0008270">
    <property type="term" value="F:zinc ion binding"/>
    <property type="evidence" value="ECO:0007669"/>
    <property type="project" value="UniProtKB-KW"/>
</dbReference>
<proteinExistence type="predicted"/>
<evidence type="ECO:0000256" key="2">
    <source>
        <dbReference type="ARBA" id="ARBA00004609"/>
    </source>
</evidence>
<dbReference type="AlphaFoldDB" id="M4T9A8"/>
<dbReference type="InterPro" id="IPR007527">
    <property type="entry name" value="Znf_SWIM"/>
</dbReference>
<evidence type="ECO:0000256" key="5">
    <source>
        <dbReference type="ARBA" id="ARBA00022729"/>
    </source>
</evidence>
<keyword evidence="4" id="KW-0336">GPI-anchor</keyword>
<comment type="function">
    <text evidence="1">VSG forms a coat on the surface of the parasite. The trypanosome evades the immune response of the host by expressing a series of antigenically distinct VSGs from an estimated 1000 VSG genes.</text>
</comment>
<keyword evidence="8" id="KW-0449">Lipoprotein</keyword>
<evidence type="ECO:0000256" key="7">
    <source>
        <dbReference type="ARBA" id="ARBA00023180"/>
    </source>
</evidence>
<keyword evidence="9" id="KW-0863">Zinc-finger</keyword>
<dbReference type="GO" id="GO:0098552">
    <property type="term" value="C:side of membrane"/>
    <property type="evidence" value="ECO:0007669"/>
    <property type="project" value="UniProtKB-KW"/>
</dbReference>
<evidence type="ECO:0000256" key="8">
    <source>
        <dbReference type="ARBA" id="ARBA00023288"/>
    </source>
</evidence>
<keyword evidence="9" id="KW-0479">Metal-binding</keyword>
<dbReference type="EMBL" id="KC612054">
    <property type="protein sequence ID" value="AGH59485.1"/>
    <property type="molecule type" value="Genomic_DNA"/>
</dbReference>
<comment type="subcellular location">
    <subcellularLocation>
        <location evidence="2">Cell membrane</location>
        <topology evidence="2">Lipid-anchor</topology>
        <topology evidence="2">GPI-anchor</topology>
    </subcellularLocation>
</comment>
<evidence type="ECO:0000259" key="11">
    <source>
        <dbReference type="PROSITE" id="PS50966"/>
    </source>
</evidence>
<keyword evidence="9" id="KW-0862">Zinc</keyword>
<accession>M4T9A8</accession>
<feature type="region of interest" description="Disordered" evidence="10">
    <location>
        <begin position="76"/>
        <end position="124"/>
    </location>
</feature>
<evidence type="ECO:0000313" key="12">
    <source>
        <dbReference type="EMBL" id="AGH59485.1"/>
    </source>
</evidence>
<feature type="non-terminal residue" evidence="12">
    <location>
        <position position="1"/>
    </location>
</feature>
<organism evidence="12">
    <name type="scientific">Trypanosoma brucei</name>
    <dbReference type="NCBI Taxonomy" id="5691"/>
    <lineage>
        <taxon>Eukaryota</taxon>
        <taxon>Discoba</taxon>
        <taxon>Euglenozoa</taxon>
        <taxon>Kinetoplastea</taxon>
        <taxon>Metakinetoplastina</taxon>
        <taxon>Trypanosomatida</taxon>
        <taxon>Trypanosomatidae</taxon>
        <taxon>Trypanosoma</taxon>
    </lineage>
</organism>
<feature type="domain" description="SWIM-type" evidence="11">
    <location>
        <begin position="208"/>
        <end position="240"/>
    </location>
</feature>
<keyword evidence="7" id="KW-0325">Glycoprotein</keyword>
<reference evidence="12" key="2">
    <citation type="journal article" date="2014" name="Mol. Biochem. Parasitol.">
        <title>Capturing the variant surface glycoprotein repertoire (the VSGnome) of Trypanosoma brucei Lister 427.</title>
        <authorList>
            <person name="Cross G.A."/>
            <person name="Kim H.S."/>
            <person name="Wickstead B."/>
        </authorList>
    </citation>
    <scope>NUCLEOTIDE SEQUENCE</scope>
    <source>
        <strain evidence="12">Lister 427</strain>
    </source>
</reference>
<keyword evidence="6" id="KW-0472">Membrane</keyword>
<protein>
    <submittedName>
        <fullName evidence="12">Variant surface glycoprotein 3452</fullName>
    </submittedName>
</protein>
<evidence type="ECO:0000256" key="3">
    <source>
        <dbReference type="ARBA" id="ARBA00022475"/>
    </source>
</evidence>
<feature type="compositionally biased region" description="Basic and acidic residues" evidence="10">
    <location>
        <begin position="103"/>
        <end position="113"/>
    </location>
</feature>
<dbReference type="GO" id="GO:0005886">
    <property type="term" value="C:plasma membrane"/>
    <property type="evidence" value="ECO:0007669"/>
    <property type="project" value="UniProtKB-SubCell"/>
</dbReference>
<evidence type="ECO:0000256" key="9">
    <source>
        <dbReference type="PROSITE-ProRule" id="PRU00325"/>
    </source>
</evidence>
<keyword evidence="5" id="KW-0732">Signal</keyword>
<keyword evidence="3" id="KW-1003">Cell membrane</keyword>
<sequence length="416" mass="45065">KHHYRHDKDIWQHVRAVSSVSSAVSHGCTGGKRQCAGIQNALPTLRIKGSVDREIHRHNGSPSTSSLRRNRNAKLEHGNGFLLRKQRWGAETNGGRREKRRNSRMDREKKEIGKPVAPGTPPKYEQIKDKRYARIANQQLIRIYNTAKTVSHQLQEQLSDVATKKSAATAKLKIAATGNAEGTLKAAEMETSHGNQCGGTSGNAAVGKTIAADIICLCTQSDGDASNHCKHGVAALQLATPKTTGGTQHADLTNGCKKTVKAPPLSVESMAALLSSFYSLLGKDGKTLSGHPGTYVLGKAHVNGCTGASTAASCVNYKTQLEGAGTGIPWANKINEAIQDLKAAQQAEQAARTLYQTLQRLSDQAWAAYDFAKTAASLPLPEIHVENKQTITEENKQKCPKKEQYTSRLPKRLLRL</sequence>
<evidence type="ECO:0000256" key="1">
    <source>
        <dbReference type="ARBA" id="ARBA00002523"/>
    </source>
</evidence>
<dbReference type="InterPro" id="IPR025932">
    <property type="entry name" value="Trypano_VSG_B_N_dom"/>
</dbReference>
<dbReference type="Pfam" id="PF13206">
    <property type="entry name" value="VSG_B"/>
    <property type="match status" value="1"/>
</dbReference>